<evidence type="ECO:0000259" key="2">
    <source>
        <dbReference type="Pfam" id="PF00296"/>
    </source>
</evidence>
<reference evidence="3 4" key="1">
    <citation type="journal article" date="2011" name="Stand. Genomic Sci.">
        <title>Complete genome sequence of Deinococcus maricopensis type strain (LB-34).</title>
        <authorList>
            <person name="Pukall R."/>
            <person name="Zeytun A."/>
            <person name="Lucas S."/>
            <person name="Lapidus A."/>
            <person name="Hammon N."/>
            <person name="Deshpande S."/>
            <person name="Nolan M."/>
            <person name="Cheng J.F."/>
            <person name="Pitluck S."/>
            <person name="Liolios K."/>
            <person name="Pagani I."/>
            <person name="Mikhailova N."/>
            <person name="Ivanova N."/>
            <person name="Mavromatis K."/>
            <person name="Pati A."/>
            <person name="Tapia R."/>
            <person name="Han C."/>
            <person name="Goodwin L."/>
            <person name="Chen A."/>
            <person name="Palaniappan K."/>
            <person name="Land M."/>
            <person name="Hauser L."/>
            <person name="Chang Y.J."/>
            <person name="Jeffries C.D."/>
            <person name="Brambilla E.M."/>
            <person name="Rohde M."/>
            <person name="Goker M."/>
            <person name="Detter J.C."/>
            <person name="Woyke T."/>
            <person name="Bristow J."/>
            <person name="Eisen J.A."/>
            <person name="Markowitz V."/>
            <person name="Hugenholtz P."/>
            <person name="Kyrpides N.C."/>
            <person name="Klenk H.P."/>
        </authorList>
    </citation>
    <scope>NUCLEOTIDE SEQUENCE [LARGE SCALE GENOMIC DNA]</scope>
    <source>
        <strain evidence="4">DSM 21211 / LMG 22137 / NRRL B-23946 / LB-34</strain>
    </source>
</reference>
<dbReference type="CDD" id="cd00347">
    <property type="entry name" value="Flavin_utilizing_monoxygenases"/>
    <property type="match status" value="1"/>
</dbReference>
<accession>E8UAP1</accession>
<dbReference type="InterPro" id="IPR011251">
    <property type="entry name" value="Luciferase-like_dom"/>
</dbReference>
<dbReference type="NCBIfam" id="TIGR03558">
    <property type="entry name" value="oxido_grp_1"/>
    <property type="match status" value="1"/>
</dbReference>
<sequence length="335" mass="35383" precursor="true">MNLPLSVLDLMPIPSGSTPAQAVENTLDLARHADAQGFTRYWLAEHHNMSSLASSAPELMVGVVARATTRIRVGSGGVMLPNHAPLKVAENFRTLEALAPGRIDLGIGRAPGTDGLTAMALRRSAEGTDDLPGQLAQVEAFAGVGAFPDGHPFGRVTAAPDEVPLPPIWLLGSSDYSARLAAAQGRGFAFAYHFSADAAPVAMSAYREGFRPSATLGAPHAILTVSVVCAETDAEAEKLAVSQDLAFLNLRLGRRARYPSVEEARAYPYSEAERVALASYRATQVIGSPARVRARLTALARQFAADEVMVSTMVHDHAARVRSYALVAEAFGLGG</sequence>
<dbReference type="FunFam" id="3.20.20.30:FF:000002">
    <property type="entry name" value="LLM class flavin-dependent oxidoreductase"/>
    <property type="match status" value="1"/>
</dbReference>
<dbReference type="EMBL" id="CP002454">
    <property type="protein sequence ID" value="ADV68130.1"/>
    <property type="molecule type" value="Genomic_DNA"/>
</dbReference>
<dbReference type="PANTHER" id="PTHR30137:SF6">
    <property type="entry name" value="LUCIFERASE-LIKE MONOOXYGENASE"/>
    <property type="match status" value="1"/>
</dbReference>
<dbReference type="Gene3D" id="3.20.20.30">
    <property type="entry name" value="Luciferase-like domain"/>
    <property type="match status" value="1"/>
</dbReference>
<dbReference type="AlphaFoldDB" id="E8UAP1"/>
<dbReference type="Proteomes" id="UP000008635">
    <property type="component" value="Chromosome"/>
</dbReference>
<comment type="similarity">
    <text evidence="1">To bacterial alkanal monooxygenase alpha and beta chains.</text>
</comment>
<keyword evidence="4" id="KW-1185">Reference proteome</keyword>
<dbReference type="STRING" id="709986.Deima_2495"/>
<dbReference type="KEGG" id="dmr:Deima_2495"/>
<organism evidence="3 4">
    <name type="scientific">Deinococcus maricopensis (strain DSM 21211 / LMG 22137 / NRRL B-23946 / LB-34)</name>
    <dbReference type="NCBI Taxonomy" id="709986"/>
    <lineage>
        <taxon>Bacteria</taxon>
        <taxon>Thermotogati</taxon>
        <taxon>Deinococcota</taxon>
        <taxon>Deinococci</taxon>
        <taxon>Deinococcales</taxon>
        <taxon>Deinococcaceae</taxon>
        <taxon>Deinococcus</taxon>
    </lineage>
</organism>
<reference evidence="4" key="2">
    <citation type="submission" date="2011-01" db="EMBL/GenBank/DDBJ databases">
        <title>The complete genome of Deinococcus maricopensis DSM 21211.</title>
        <authorList>
            <consortium name="US DOE Joint Genome Institute (JGI-PGF)"/>
            <person name="Lucas S."/>
            <person name="Copeland A."/>
            <person name="Lapidus A."/>
            <person name="Goodwin L."/>
            <person name="Pitluck S."/>
            <person name="Kyrpides N."/>
            <person name="Mavromatis K."/>
            <person name="Pagani I."/>
            <person name="Ivanova N."/>
            <person name="Ovchinnikova G."/>
            <person name="Zeytun A."/>
            <person name="Detter J.C."/>
            <person name="Han C."/>
            <person name="Land M."/>
            <person name="Hauser L."/>
            <person name="Markowitz V."/>
            <person name="Cheng J.-F."/>
            <person name="Hugenholtz P."/>
            <person name="Woyke T."/>
            <person name="Wu D."/>
            <person name="Pukall R."/>
            <person name="Gehrich-Schroeter G."/>
            <person name="Brambilla E."/>
            <person name="Klenk H.-P."/>
            <person name="Eisen J.A."/>
        </authorList>
    </citation>
    <scope>NUCLEOTIDE SEQUENCE [LARGE SCALE GENOMIC DNA]</scope>
    <source>
        <strain evidence="4">DSM 21211 / LMG 22137 / NRRL B-23946 / LB-34</strain>
    </source>
</reference>
<protein>
    <submittedName>
        <fullName evidence="3">Luciferase family oxidoreductase, group 1</fullName>
    </submittedName>
</protein>
<dbReference type="InterPro" id="IPR019949">
    <property type="entry name" value="CmoO-like"/>
</dbReference>
<proteinExistence type="predicted"/>
<dbReference type="RefSeq" id="WP_013557635.1">
    <property type="nucleotide sequence ID" value="NC_014958.1"/>
</dbReference>
<dbReference type="InterPro" id="IPR050766">
    <property type="entry name" value="Bact_Lucif_Oxidored"/>
</dbReference>
<dbReference type="Pfam" id="PF00296">
    <property type="entry name" value="Bac_luciferase"/>
    <property type="match status" value="1"/>
</dbReference>
<dbReference type="GO" id="GO:0005829">
    <property type="term" value="C:cytosol"/>
    <property type="evidence" value="ECO:0007669"/>
    <property type="project" value="TreeGrafter"/>
</dbReference>
<name>E8UAP1_DEIML</name>
<dbReference type="SUPFAM" id="SSF51679">
    <property type="entry name" value="Bacterial luciferase-like"/>
    <property type="match status" value="1"/>
</dbReference>
<evidence type="ECO:0000256" key="1">
    <source>
        <dbReference type="ARBA" id="ARBA00007789"/>
    </source>
</evidence>
<evidence type="ECO:0000313" key="4">
    <source>
        <dbReference type="Proteomes" id="UP000008635"/>
    </source>
</evidence>
<dbReference type="OrthoDB" id="9780518at2"/>
<dbReference type="InterPro" id="IPR036661">
    <property type="entry name" value="Luciferase-like_sf"/>
</dbReference>
<dbReference type="GO" id="GO:0016705">
    <property type="term" value="F:oxidoreductase activity, acting on paired donors, with incorporation or reduction of molecular oxygen"/>
    <property type="evidence" value="ECO:0007669"/>
    <property type="project" value="InterPro"/>
</dbReference>
<dbReference type="PANTHER" id="PTHR30137">
    <property type="entry name" value="LUCIFERASE-LIKE MONOOXYGENASE"/>
    <property type="match status" value="1"/>
</dbReference>
<dbReference type="eggNOG" id="COG2141">
    <property type="taxonomic scope" value="Bacteria"/>
</dbReference>
<gene>
    <name evidence="3" type="ordered locus">Deima_2495</name>
</gene>
<dbReference type="HOGENOM" id="CLU_027853_9_0_0"/>
<feature type="domain" description="Luciferase-like" evidence="2">
    <location>
        <begin position="10"/>
        <end position="302"/>
    </location>
</feature>
<evidence type="ECO:0000313" key="3">
    <source>
        <dbReference type="EMBL" id="ADV68130.1"/>
    </source>
</evidence>